<evidence type="ECO:0000313" key="4">
    <source>
        <dbReference type="Proteomes" id="UP001596915"/>
    </source>
</evidence>
<evidence type="ECO:0000313" key="3">
    <source>
        <dbReference type="EMBL" id="MFD0628753.1"/>
    </source>
</evidence>
<dbReference type="Proteomes" id="UP001596915">
    <property type="component" value="Unassembled WGS sequence"/>
</dbReference>
<feature type="transmembrane region" description="Helical" evidence="2">
    <location>
        <begin position="96"/>
        <end position="118"/>
    </location>
</feature>
<dbReference type="EMBL" id="JBHTGL010000008">
    <property type="protein sequence ID" value="MFD0628753.1"/>
    <property type="molecule type" value="Genomic_DNA"/>
</dbReference>
<reference evidence="4" key="1">
    <citation type="journal article" date="2019" name="Int. J. Syst. Evol. Microbiol.">
        <title>The Global Catalogue of Microorganisms (GCM) 10K type strain sequencing project: providing services to taxonomists for standard genome sequencing and annotation.</title>
        <authorList>
            <consortium name="The Broad Institute Genomics Platform"/>
            <consortium name="The Broad Institute Genome Sequencing Center for Infectious Disease"/>
            <person name="Wu L."/>
            <person name="Ma J."/>
        </authorList>
    </citation>
    <scope>NUCLEOTIDE SEQUENCE [LARGE SCALE GENOMIC DNA]</scope>
    <source>
        <strain evidence="4">JCM 12607</strain>
    </source>
</reference>
<feature type="transmembrane region" description="Helical" evidence="2">
    <location>
        <begin position="42"/>
        <end position="64"/>
    </location>
</feature>
<keyword evidence="2" id="KW-0812">Transmembrane</keyword>
<feature type="transmembrane region" description="Helical" evidence="2">
    <location>
        <begin position="124"/>
        <end position="143"/>
    </location>
</feature>
<evidence type="ECO:0000256" key="1">
    <source>
        <dbReference type="SAM" id="MobiDB-lite"/>
    </source>
</evidence>
<comment type="caution">
    <text evidence="3">The sequence shown here is derived from an EMBL/GenBank/DDBJ whole genome shotgun (WGS) entry which is preliminary data.</text>
</comment>
<feature type="transmembrane region" description="Helical" evidence="2">
    <location>
        <begin position="150"/>
        <end position="170"/>
    </location>
</feature>
<organism evidence="3 4">
    <name type="scientific">Streptomyces sanglieri</name>
    <dbReference type="NCBI Taxonomy" id="193460"/>
    <lineage>
        <taxon>Bacteria</taxon>
        <taxon>Bacillati</taxon>
        <taxon>Actinomycetota</taxon>
        <taxon>Actinomycetes</taxon>
        <taxon>Kitasatosporales</taxon>
        <taxon>Streptomycetaceae</taxon>
        <taxon>Streptomyces</taxon>
    </lineage>
</organism>
<feature type="region of interest" description="Disordered" evidence="1">
    <location>
        <begin position="241"/>
        <end position="273"/>
    </location>
</feature>
<evidence type="ECO:0000256" key="2">
    <source>
        <dbReference type="SAM" id="Phobius"/>
    </source>
</evidence>
<evidence type="ECO:0008006" key="5">
    <source>
        <dbReference type="Google" id="ProtNLM"/>
    </source>
</evidence>
<accession>A0ABW2X6Z1</accession>
<proteinExistence type="predicted"/>
<name>A0ABW2X6Z1_9ACTN</name>
<keyword evidence="4" id="KW-1185">Reference proteome</keyword>
<feature type="transmembrane region" description="Helical" evidence="2">
    <location>
        <begin position="70"/>
        <end position="89"/>
    </location>
</feature>
<sequence>MTKRTARALRAWPGILRKDLLTLAADPNGQVGKPRWLEWRPVIMVPLVMLAVGVLVAGTNQYAFGFGMGIQLGILFAGIQSVACVVALYRPVPAWWASMIGTVMVTPFAANAGLGAPFPWSGAYPWSGVGIATQAWVLFLLALRVRPRIAVETLTITLLLGLACGASTPWRSAHDIRLAIAALVLTVVVGVPCAASWWSVRSWSCRRSSPPRSVPGAPCWRNATASHASCTMWSPTTCRSSPSRRRSFRTWSRTRPTNCGRTPRASAATRSTH</sequence>
<keyword evidence="2" id="KW-1133">Transmembrane helix</keyword>
<gene>
    <name evidence="3" type="ORF">ACFQ2K_45160</name>
</gene>
<feature type="transmembrane region" description="Helical" evidence="2">
    <location>
        <begin position="176"/>
        <end position="200"/>
    </location>
</feature>
<keyword evidence="2" id="KW-0472">Membrane</keyword>
<protein>
    <recommendedName>
        <fullName evidence="5">Integral membrane protein</fullName>
    </recommendedName>
</protein>